<gene>
    <name evidence="3" type="ORF">IEQ44_02965</name>
</gene>
<organism evidence="3 4">
    <name type="scientific">Nocardioides malaquae</name>
    <dbReference type="NCBI Taxonomy" id="2773426"/>
    <lineage>
        <taxon>Bacteria</taxon>
        <taxon>Bacillati</taxon>
        <taxon>Actinomycetota</taxon>
        <taxon>Actinomycetes</taxon>
        <taxon>Propionibacteriales</taxon>
        <taxon>Nocardioidaceae</taxon>
        <taxon>Nocardioides</taxon>
    </lineage>
</organism>
<comment type="caution">
    <text evidence="3">The sequence shown here is derived from an EMBL/GenBank/DDBJ whole genome shotgun (WGS) entry which is preliminary data.</text>
</comment>
<reference evidence="3 4" key="1">
    <citation type="submission" date="2020-10" db="EMBL/GenBank/DDBJ databases">
        <title>Nocardioides sp. isolated from sludge.</title>
        <authorList>
            <person name="Zhang X."/>
        </authorList>
    </citation>
    <scope>NUCLEOTIDE SEQUENCE [LARGE SCALE GENOMIC DNA]</scope>
    <source>
        <strain evidence="3 4">Y6</strain>
    </source>
</reference>
<accession>A0ABR9RQZ8</accession>
<dbReference type="RefSeq" id="WP_193636926.1">
    <property type="nucleotide sequence ID" value="NZ_JADCSA010000002.1"/>
</dbReference>
<feature type="signal peptide" evidence="2">
    <location>
        <begin position="1"/>
        <end position="27"/>
    </location>
</feature>
<name>A0ABR9RQZ8_9ACTN</name>
<feature type="region of interest" description="Disordered" evidence="1">
    <location>
        <begin position="30"/>
        <end position="56"/>
    </location>
</feature>
<sequence>MGPSGHFRGRRRAGVALVTTALLLAGAAGCTDGEPETEEGAEAPEPTSQAPTVETRASVGEVAGRLPRPARRTAVRDVVEVVDGWIDDAHVGGEWPRAIGAEAYDGFTPAAARAAEQDAALTSAAEISEQVDSVAVKRRVVRVDLVGARGRAVGATARVVLTYETQSGEGEGETQTVRVRGRLLLTPTKQGWKVFGHDLTEETR</sequence>
<protein>
    <recommendedName>
        <fullName evidence="5">Nuclear transport factor 2 family protein</fullName>
    </recommendedName>
</protein>
<keyword evidence="2" id="KW-0732">Signal</keyword>
<keyword evidence="4" id="KW-1185">Reference proteome</keyword>
<dbReference type="EMBL" id="JADCSA010000002">
    <property type="protein sequence ID" value="MBE7323612.1"/>
    <property type="molecule type" value="Genomic_DNA"/>
</dbReference>
<evidence type="ECO:0000256" key="1">
    <source>
        <dbReference type="SAM" id="MobiDB-lite"/>
    </source>
</evidence>
<evidence type="ECO:0000313" key="3">
    <source>
        <dbReference type="EMBL" id="MBE7323612.1"/>
    </source>
</evidence>
<evidence type="ECO:0000256" key="2">
    <source>
        <dbReference type="SAM" id="SignalP"/>
    </source>
</evidence>
<feature type="compositionally biased region" description="Acidic residues" evidence="1">
    <location>
        <begin position="33"/>
        <end position="42"/>
    </location>
</feature>
<evidence type="ECO:0000313" key="4">
    <source>
        <dbReference type="Proteomes" id="UP000756387"/>
    </source>
</evidence>
<dbReference type="Proteomes" id="UP000756387">
    <property type="component" value="Unassembled WGS sequence"/>
</dbReference>
<proteinExistence type="predicted"/>
<feature type="chain" id="PRO_5045441411" description="Nuclear transport factor 2 family protein" evidence="2">
    <location>
        <begin position="28"/>
        <end position="204"/>
    </location>
</feature>
<evidence type="ECO:0008006" key="5">
    <source>
        <dbReference type="Google" id="ProtNLM"/>
    </source>
</evidence>